<dbReference type="Proteomes" id="UP000198362">
    <property type="component" value="Unassembled WGS sequence"/>
</dbReference>
<evidence type="ECO:0000259" key="5">
    <source>
        <dbReference type="PROSITE" id="PS51078"/>
    </source>
</evidence>
<evidence type="ECO:0000313" key="7">
    <source>
        <dbReference type="Proteomes" id="UP000198362"/>
    </source>
</evidence>
<accession>A0A239P9Q3</accession>
<dbReference type="PROSITE" id="PS51077">
    <property type="entry name" value="HTH_ICLR"/>
    <property type="match status" value="1"/>
</dbReference>
<dbReference type="SUPFAM" id="SSF46785">
    <property type="entry name" value="Winged helix' DNA-binding domain"/>
    <property type="match status" value="1"/>
</dbReference>
<dbReference type="Gene3D" id="1.10.10.10">
    <property type="entry name" value="Winged helix-like DNA-binding domain superfamily/Winged helix DNA-binding domain"/>
    <property type="match status" value="1"/>
</dbReference>
<dbReference type="InterPro" id="IPR050707">
    <property type="entry name" value="HTH_MetabolicPath_Reg"/>
</dbReference>
<feature type="domain" description="HTH iclR-type" evidence="4">
    <location>
        <begin position="1"/>
        <end position="58"/>
    </location>
</feature>
<dbReference type="Pfam" id="PF01614">
    <property type="entry name" value="IclR_C"/>
    <property type="match status" value="1"/>
</dbReference>
<dbReference type="Gene3D" id="3.30.450.40">
    <property type="match status" value="1"/>
</dbReference>
<dbReference type="InterPro" id="IPR014757">
    <property type="entry name" value="Tscrpt_reg_IclR_C"/>
</dbReference>
<dbReference type="InterPro" id="IPR036388">
    <property type="entry name" value="WH-like_DNA-bd_sf"/>
</dbReference>
<keyword evidence="7" id="KW-1185">Reference proteome</keyword>
<dbReference type="PANTHER" id="PTHR30136">
    <property type="entry name" value="HELIX-TURN-HELIX TRANSCRIPTIONAL REGULATOR, ICLR FAMILY"/>
    <property type="match status" value="1"/>
</dbReference>
<keyword evidence="3" id="KW-0804">Transcription</keyword>
<dbReference type="InterPro" id="IPR036390">
    <property type="entry name" value="WH_DNA-bd_sf"/>
</dbReference>
<evidence type="ECO:0000259" key="4">
    <source>
        <dbReference type="PROSITE" id="PS51077"/>
    </source>
</evidence>
<dbReference type="EMBL" id="FZPH01000015">
    <property type="protein sequence ID" value="SNT63129.1"/>
    <property type="molecule type" value="Genomic_DNA"/>
</dbReference>
<evidence type="ECO:0000256" key="1">
    <source>
        <dbReference type="ARBA" id="ARBA00023015"/>
    </source>
</evidence>
<proteinExistence type="predicted"/>
<dbReference type="PROSITE" id="PS51078">
    <property type="entry name" value="ICLR_ED"/>
    <property type="match status" value="1"/>
</dbReference>
<evidence type="ECO:0000256" key="2">
    <source>
        <dbReference type="ARBA" id="ARBA00023125"/>
    </source>
</evidence>
<keyword evidence="2 6" id="KW-0238">DNA-binding</keyword>
<dbReference type="GO" id="GO:0045892">
    <property type="term" value="P:negative regulation of DNA-templated transcription"/>
    <property type="evidence" value="ECO:0007669"/>
    <property type="project" value="TreeGrafter"/>
</dbReference>
<dbReference type="SUPFAM" id="SSF55781">
    <property type="entry name" value="GAF domain-like"/>
    <property type="match status" value="1"/>
</dbReference>
<protein>
    <submittedName>
        <fullName evidence="6">DNA-binding transcriptional regulator, IclR family</fullName>
    </submittedName>
</protein>
<feature type="domain" description="IclR-ED" evidence="5">
    <location>
        <begin position="59"/>
        <end position="235"/>
    </location>
</feature>
<reference evidence="6 7" key="1">
    <citation type="submission" date="2017-06" db="EMBL/GenBank/DDBJ databases">
        <authorList>
            <person name="Kim H.J."/>
            <person name="Triplett B.A."/>
        </authorList>
    </citation>
    <scope>NUCLEOTIDE SEQUENCE [LARGE SCALE GENOMIC DNA]</scope>
    <source>
        <strain evidence="6 7">CGMCC 4.5593</strain>
    </source>
</reference>
<dbReference type="SMART" id="SM00346">
    <property type="entry name" value="HTH_ICLR"/>
    <property type="match status" value="1"/>
</dbReference>
<dbReference type="InterPro" id="IPR029016">
    <property type="entry name" value="GAF-like_dom_sf"/>
</dbReference>
<gene>
    <name evidence="6" type="ORF">SAMN05421812_1153</name>
</gene>
<organism evidence="6 7">
    <name type="scientific">Asanoa hainanensis</name>
    <dbReference type="NCBI Taxonomy" id="560556"/>
    <lineage>
        <taxon>Bacteria</taxon>
        <taxon>Bacillati</taxon>
        <taxon>Actinomycetota</taxon>
        <taxon>Actinomycetes</taxon>
        <taxon>Micromonosporales</taxon>
        <taxon>Micromonosporaceae</taxon>
        <taxon>Asanoa</taxon>
    </lineage>
</organism>
<dbReference type="PANTHER" id="PTHR30136:SF24">
    <property type="entry name" value="HTH-TYPE TRANSCRIPTIONAL REPRESSOR ALLR"/>
    <property type="match status" value="1"/>
</dbReference>
<dbReference type="GO" id="GO:0003700">
    <property type="term" value="F:DNA-binding transcription factor activity"/>
    <property type="evidence" value="ECO:0007669"/>
    <property type="project" value="TreeGrafter"/>
</dbReference>
<dbReference type="AlphaFoldDB" id="A0A239P9Q3"/>
<evidence type="ECO:0000313" key="6">
    <source>
        <dbReference type="EMBL" id="SNT63129.1"/>
    </source>
</evidence>
<name>A0A239P9Q3_9ACTN</name>
<dbReference type="Pfam" id="PF09339">
    <property type="entry name" value="HTH_IclR"/>
    <property type="match status" value="1"/>
</dbReference>
<keyword evidence="1" id="KW-0805">Transcription regulation</keyword>
<dbReference type="GO" id="GO:0003677">
    <property type="term" value="F:DNA binding"/>
    <property type="evidence" value="ECO:0007669"/>
    <property type="project" value="UniProtKB-KW"/>
</dbReference>
<dbReference type="InterPro" id="IPR005471">
    <property type="entry name" value="Tscrpt_reg_IclR_N"/>
</dbReference>
<evidence type="ECO:0000256" key="3">
    <source>
        <dbReference type="ARBA" id="ARBA00023163"/>
    </source>
</evidence>
<sequence>MRRALNLVDAVGASDRPVPAKVLARITDQHLSTTYHLLRTLVHERYLRREGDGYVLGDRIMALGQPTSRNLAIAKVRPLLQALRDELRAAAYLSLYVDGEIRVVDIADGPDTPRVDLWVGFHDAGHACALGKAVLGGLGEDERADYLSRHDLPDLTRHTITDRASLLREIGAGGPLAVDRQEYSVGTACVAAAFAAPEVVGAVAVSVPAHRLAQVIGRGDALARTARLASLAITG</sequence>